<protein>
    <recommendedName>
        <fullName evidence="1">Aminoglycoside phosphotransferase domain-containing protein</fullName>
    </recommendedName>
</protein>
<name>A0ABP6HBG1_9MICO</name>
<dbReference type="InterPro" id="IPR002575">
    <property type="entry name" value="Aminoglycoside_PTrfase"/>
</dbReference>
<proteinExistence type="predicted"/>
<feature type="domain" description="Aminoglycoside phosphotransferase" evidence="1">
    <location>
        <begin position="57"/>
        <end position="253"/>
    </location>
</feature>
<dbReference type="EMBL" id="BAAARN010000004">
    <property type="protein sequence ID" value="GAA2738757.1"/>
    <property type="molecule type" value="Genomic_DNA"/>
</dbReference>
<accession>A0ABP6HBG1</accession>
<dbReference type="InterPro" id="IPR051678">
    <property type="entry name" value="AGP_Transferase"/>
</dbReference>
<sequence>MTTHPGRALLADDPVLAAHLDAARHEHQLLDPGLQVTAMLRHLPGRRAALLAERESTPLVVKVFSSPRARGNHRRLEAMGRAGLAAITPASLGVAANGHVGVLTYTPGQVLDIVDDDQFLVGASGAGLALARLHQSGTELDRSWTWQDEVDQLVRRAPASLLPVAWGAQHRPLRTGPLVPSHRDFHPRQIVLTLDHTVRLIDLDDAAMAPAGLDVGNMVAHLRREALVHGRASCLVETAVRAFLSAYGATPAGLEQWVQLALIRLAGLAETRHHDLPQRDALLTMAGPTLTAPEPRTITVVTGHTDRPVRIEERPGAAPVVLKEYRAGAGSEVHEVMEQLWASPFGAGRSPRPGMPRPLAFSAQRHTLTMEFLPGEPVATRGDLGSSLVVADEAARLLADLHASAVGVERARPLHRLVRSAARKARDRKDDPTAAEFTATLVALDEAMGRQPDEGRAVLTHGDFSPRNVLRTPTGLALIDFDRLQLAAPARDVAYWGSWLWTTNVLAGRPVDESWALSEPFTAAYGRYAPGAVPEARVLAFHRALALVRIAHGWSALASDSGAVRTILAEARTQLLLA</sequence>
<dbReference type="Gene3D" id="3.90.1200.10">
    <property type="match status" value="2"/>
</dbReference>
<dbReference type="Pfam" id="PF01636">
    <property type="entry name" value="APH"/>
    <property type="match status" value="2"/>
</dbReference>
<dbReference type="Proteomes" id="UP001501326">
    <property type="component" value="Unassembled WGS sequence"/>
</dbReference>
<dbReference type="InterPro" id="IPR011009">
    <property type="entry name" value="Kinase-like_dom_sf"/>
</dbReference>
<gene>
    <name evidence="2" type="ORF">GCM10009867_31540</name>
</gene>
<dbReference type="SUPFAM" id="SSF56112">
    <property type="entry name" value="Protein kinase-like (PK-like)"/>
    <property type="match status" value="2"/>
</dbReference>
<dbReference type="RefSeq" id="WP_344195160.1">
    <property type="nucleotide sequence ID" value="NZ_BAAARN010000004.1"/>
</dbReference>
<evidence type="ECO:0000313" key="2">
    <source>
        <dbReference type="EMBL" id="GAA2738757.1"/>
    </source>
</evidence>
<comment type="caution">
    <text evidence="2">The sequence shown here is derived from an EMBL/GenBank/DDBJ whole genome shotgun (WGS) entry which is preliminary data.</text>
</comment>
<organism evidence="2 3">
    <name type="scientific">Pedococcus aerophilus</name>
    <dbReference type="NCBI Taxonomy" id="436356"/>
    <lineage>
        <taxon>Bacteria</taxon>
        <taxon>Bacillati</taxon>
        <taxon>Actinomycetota</taxon>
        <taxon>Actinomycetes</taxon>
        <taxon>Micrococcales</taxon>
        <taxon>Intrasporangiaceae</taxon>
        <taxon>Pedococcus</taxon>
    </lineage>
</organism>
<dbReference type="PANTHER" id="PTHR21310">
    <property type="entry name" value="AMINOGLYCOSIDE PHOSPHOTRANSFERASE-RELATED-RELATED"/>
    <property type="match status" value="1"/>
</dbReference>
<evidence type="ECO:0000259" key="1">
    <source>
        <dbReference type="Pfam" id="PF01636"/>
    </source>
</evidence>
<reference evidence="3" key="1">
    <citation type="journal article" date="2019" name="Int. J. Syst. Evol. Microbiol.">
        <title>The Global Catalogue of Microorganisms (GCM) 10K type strain sequencing project: providing services to taxonomists for standard genome sequencing and annotation.</title>
        <authorList>
            <consortium name="The Broad Institute Genomics Platform"/>
            <consortium name="The Broad Institute Genome Sequencing Center for Infectious Disease"/>
            <person name="Wu L."/>
            <person name="Ma J."/>
        </authorList>
    </citation>
    <scope>NUCLEOTIDE SEQUENCE [LARGE SCALE GENOMIC DNA]</scope>
    <source>
        <strain evidence="3">JCM 16378</strain>
    </source>
</reference>
<feature type="domain" description="Aminoglycoside phosphotransferase" evidence="1">
    <location>
        <begin position="309"/>
        <end position="505"/>
    </location>
</feature>
<keyword evidence="3" id="KW-1185">Reference proteome</keyword>
<evidence type="ECO:0000313" key="3">
    <source>
        <dbReference type="Proteomes" id="UP001501326"/>
    </source>
</evidence>